<evidence type="ECO:0000313" key="2">
    <source>
        <dbReference type="Proteomes" id="UP001054945"/>
    </source>
</evidence>
<dbReference type="EMBL" id="BPLR01001772">
    <property type="protein sequence ID" value="GIZ04637.1"/>
    <property type="molecule type" value="Genomic_DNA"/>
</dbReference>
<dbReference type="Proteomes" id="UP001054945">
    <property type="component" value="Unassembled WGS sequence"/>
</dbReference>
<gene>
    <name evidence="1" type="ORF">CEXT_592051</name>
</gene>
<protein>
    <submittedName>
        <fullName evidence="1">Uncharacterized protein</fullName>
    </submittedName>
</protein>
<name>A0AAV4YB47_CAEEX</name>
<evidence type="ECO:0000313" key="1">
    <source>
        <dbReference type="EMBL" id="GIZ04637.1"/>
    </source>
</evidence>
<proteinExistence type="predicted"/>
<accession>A0AAV4YB47</accession>
<reference evidence="1 2" key="1">
    <citation type="submission" date="2021-06" db="EMBL/GenBank/DDBJ databases">
        <title>Caerostris extrusa draft genome.</title>
        <authorList>
            <person name="Kono N."/>
            <person name="Arakawa K."/>
        </authorList>
    </citation>
    <scope>NUCLEOTIDE SEQUENCE [LARGE SCALE GENOMIC DNA]</scope>
</reference>
<organism evidence="1 2">
    <name type="scientific">Caerostris extrusa</name>
    <name type="common">Bark spider</name>
    <name type="synonym">Caerostris bankana</name>
    <dbReference type="NCBI Taxonomy" id="172846"/>
    <lineage>
        <taxon>Eukaryota</taxon>
        <taxon>Metazoa</taxon>
        <taxon>Ecdysozoa</taxon>
        <taxon>Arthropoda</taxon>
        <taxon>Chelicerata</taxon>
        <taxon>Arachnida</taxon>
        <taxon>Araneae</taxon>
        <taxon>Araneomorphae</taxon>
        <taxon>Entelegynae</taxon>
        <taxon>Araneoidea</taxon>
        <taxon>Araneidae</taxon>
        <taxon>Caerostris</taxon>
    </lineage>
</organism>
<keyword evidence="2" id="KW-1185">Reference proteome</keyword>
<sequence length="111" mass="12682">MYRMCSVQNEHYVMCEVCEVRIEYTVYRMCSHKSLEPDGRVAMETTCLNGAAVDSIPKAQNNHSPLIFLSLRVLSLAWKRFLDSDLSFPLSLFVSFDNFLFLRSTSPTSSS</sequence>
<comment type="caution">
    <text evidence="1">The sequence shown here is derived from an EMBL/GenBank/DDBJ whole genome shotgun (WGS) entry which is preliminary data.</text>
</comment>
<dbReference type="AlphaFoldDB" id="A0AAV4YB47"/>